<dbReference type="SUPFAM" id="SSF46785">
    <property type="entry name" value="Winged helix' DNA-binding domain"/>
    <property type="match status" value="1"/>
</dbReference>
<dbReference type="PROSITE" id="PS00894">
    <property type="entry name" value="HTH_DEOR_1"/>
    <property type="match status" value="1"/>
</dbReference>
<dbReference type="InterPro" id="IPR036388">
    <property type="entry name" value="WH-like_DNA-bd_sf"/>
</dbReference>
<gene>
    <name evidence="7" type="ORF">ALP84_04733</name>
</gene>
<dbReference type="FunFam" id="1.10.10.10:FF:000081">
    <property type="entry name" value="DeoR/GlpR family transcriptional regulator"/>
    <property type="match status" value="1"/>
</dbReference>
<keyword evidence="4" id="KW-0804">Transcription</keyword>
<dbReference type="Gene3D" id="1.10.10.10">
    <property type="entry name" value="Winged helix-like DNA-binding domain superfamily/Winged helix DNA-binding domain"/>
    <property type="match status" value="1"/>
</dbReference>
<comment type="caution">
    <text evidence="7">The sequence shown here is derived from an EMBL/GenBank/DDBJ whole genome shotgun (WGS) entry which is preliminary data.</text>
</comment>
<reference evidence="7 8" key="1">
    <citation type="submission" date="2018-08" db="EMBL/GenBank/DDBJ databases">
        <title>Recombination of ecologically and evolutionarily significant loci maintains genetic cohesion in the Pseudomonas syringae species complex.</title>
        <authorList>
            <person name="Dillon M."/>
            <person name="Thakur S."/>
            <person name="Almeida R.N.D."/>
            <person name="Weir B.S."/>
            <person name="Guttman D.S."/>
        </authorList>
    </citation>
    <scope>NUCLEOTIDE SEQUENCE [LARGE SCALE GENOMIC DNA]</scope>
    <source>
        <strain evidence="7 8">ICMP 6917</strain>
    </source>
</reference>
<sequence>MTGNRTKTKSKQNGGRIIEADSQGPATASWAPFAEGAQGKTMNLPPRQQQILELVRERGYVSIEEMATLFVVTPQTIRRDINQLAEMNLLRRYHGGAAYDSSIENTAYAMRADQMRDEKQRIAEAIAAQIPDNASLFINIGTTTESIARALLNHNNLKIITNNLHVASILSGKDDFEVLLAGGNVRRDGGVVGQASVDFITQFKVDFALVGISGIDEDGSLLDFDYQEVRVSQAIIANARQVLLAADSSKFGRNAMVRLGPITLIDCLVTDQAPVPALQQLLAQHKIRLEVV</sequence>
<dbReference type="SMART" id="SM00420">
    <property type="entry name" value="HTH_DEOR"/>
    <property type="match status" value="1"/>
</dbReference>
<dbReference type="InterPro" id="IPR050313">
    <property type="entry name" value="Carb_Metab_HTH_regulators"/>
</dbReference>
<dbReference type="AlphaFoldDB" id="A0A3M4VES4"/>
<organism evidence="7 8">
    <name type="scientific">Pseudomonas cichorii</name>
    <dbReference type="NCBI Taxonomy" id="36746"/>
    <lineage>
        <taxon>Bacteria</taxon>
        <taxon>Pseudomonadati</taxon>
        <taxon>Pseudomonadota</taxon>
        <taxon>Gammaproteobacteria</taxon>
        <taxon>Pseudomonadales</taxon>
        <taxon>Pseudomonadaceae</taxon>
        <taxon>Pseudomonas</taxon>
    </lineage>
</organism>
<dbReference type="Pfam" id="PF08220">
    <property type="entry name" value="HTH_DeoR"/>
    <property type="match status" value="1"/>
</dbReference>
<dbReference type="SMART" id="SM01134">
    <property type="entry name" value="DeoRC"/>
    <property type="match status" value="1"/>
</dbReference>
<dbReference type="Pfam" id="PF00455">
    <property type="entry name" value="DeoRC"/>
    <property type="match status" value="1"/>
</dbReference>
<evidence type="ECO:0000259" key="6">
    <source>
        <dbReference type="PROSITE" id="PS51000"/>
    </source>
</evidence>
<proteinExistence type="predicted"/>
<feature type="region of interest" description="Disordered" evidence="5">
    <location>
        <begin position="1"/>
        <end position="28"/>
    </location>
</feature>
<dbReference type="NCBIfam" id="NF008154">
    <property type="entry name" value="PRK10906.1"/>
    <property type="match status" value="1"/>
</dbReference>
<dbReference type="PANTHER" id="PTHR30363">
    <property type="entry name" value="HTH-TYPE TRANSCRIPTIONAL REGULATOR SRLR-RELATED"/>
    <property type="match status" value="1"/>
</dbReference>
<keyword evidence="1" id="KW-0678">Repressor</keyword>
<feature type="domain" description="HTH deoR-type" evidence="6">
    <location>
        <begin position="44"/>
        <end position="99"/>
    </location>
</feature>
<feature type="compositionally biased region" description="Basic residues" evidence="5">
    <location>
        <begin position="1"/>
        <end position="10"/>
    </location>
</feature>
<dbReference type="SUPFAM" id="SSF100950">
    <property type="entry name" value="NagB/RpiA/CoA transferase-like"/>
    <property type="match status" value="1"/>
</dbReference>
<evidence type="ECO:0000313" key="7">
    <source>
        <dbReference type="EMBL" id="RMR50310.1"/>
    </source>
</evidence>
<evidence type="ECO:0000256" key="1">
    <source>
        <dbReference type="ARBA" id="ARBA00022491"/>
    </source>
</evidence>
<dbReference type="PRINTS" id="PR00037">
    <property type="entry name" value="HTHLACR"/>
</dbReference>
<dbReference type="FunFam" id="3.30.750.70:FF:000001">
    <property type="entry name" value="DeoR/GlpR family transcriptional regulator"/>
    <property type="match status" value="1"/>
</dbReference>
<dbReference type="PANTHER" id="PTHR30363:SF4">
    <property type="entry name" value="GLYCEROL-3-PHOSPHATE REGULON REPRESSOR"/>
    <property type="match status" value="1"/>
</dbReference>
<dbReference type="InterPro" id="IPR001034">
    <property type="entry name" value="DeoR_HTH"/>
</dbReference>
<name>A0A3M4VES4_PSECI</name>
<dbReference type="EMBL" id="RBRY01000177">
    <property type="protein sequence ID" value="RMR50310.1"/>
    <property type="molecule type" value="Genomic_DNA"/>
</dbReference>
<evidence type="ECO:0000256" key="5">
    <source>
        <dbReference type="SAM" id="MobiDB-lite"/>
    </source>
</evidence>
<evidence type="ECO:0000313" key="8">
    <source>
        <dbReference type="Proteomes" id="UP000278332"/>
    </source>
</evidence>
<dbReference type="InterPro" id="IPR036390">
    <property type="entry name" value="WH_DNA-bd_sf"/>
</dbReference>
<dbReference type="PROSITE" id="PS51000">
    <property type="entry name" value="HTH_DEOR_2"/>
    <property type="match status" value="1"/>
</dbReference>
<dbReference type="GO" id="GO:0003700">
    <property type="term" value="F:DNA-binding transcription factor activity"/>
    <property type="evidence" value="ECO:0007669"/>
    <property type="project" value="InterPro"/>
</dbReference>
<dbReference type="InterPro" id="IPR014036">
    <property type="entry name" value="DeoR-like_C"/>
</dbReference>
<keyword evidence="2" id="KW-0805">Transcription regulation</keyword>
<dbReference type="Proteomes" id="UP000278332">
    <property type="component" value="Unassembled WGS sequence"/>
</dbReference>
<dbReference type="InterPro" id="IPR018356">
    <property type="entry name" value="Tscrpt_reg_HTH_DeoR_CS"/>
</dbReference>
<protein>
    <submittedName>
        <fullName evidence="7">GlpR protein</fullName>
    </submittedName>
</protein>
<evidence type="ECO:0000256" key="4">
    <source>
        <dbReference type="ARBA" id="ARBA00023163"/>
    </source>
</evidence>
<keyword evidence="3" id="KW-0238">DNA-binding</keyword>
<dbReference type="GO" id="GO:0003677">
    <property type="term" value="F:DNA binding"/>
    <property type="evidence" value="ECO:0007669"/>
    <property type="project" value="UniProtKB-KW"/>
</dbReference>
<evidence type="ECO:0000256" key="3">
    <source>
        <dbReference type="ARBA" id="ARBA00023125"/>
    </source>
</evidence>
<dbReference type="InterPro" id="IPR037171">
    <property type="entry name" value="NagB/RpiA_transferase-like"/>
</dbReference>
<dbReference type="Gene3D" id="3.30.750.70">
    <property type="entry name" value="4-hydroxybutyrate coenzyme like domains"/>
    <property type="match status" value="1"/>
</dbReference>
<dbReference type="GO" id="GO:0009892">
    <property type="term" value="P:negative regulation of metabolic process"/>
    <property type="evidence" value="ECO:0007669"/>
    <property type="project" value="UniProtKB-ARBA"/>
</dbReference>
<accession>A0A3M4VES4</accession>
<evidence type="ECO:0000256" key="2">
    <source>
        <dbReference type="ARBA" id="ARBA00023015"/>
    </source>
</evidence>